<accession>A0A9K3LH44</accession>
<feature type="chain" id="PRO_5039942995" evidence="5">
    <location>
        <begin position="20"/>
        <end position="316"/>
    </location>
</feature>
<dbReference type="Pfam" id="PF00011">
    <property type="entry name" value="HSP20"/>
    <property type="match status" value="1"/>
</dbReference>
<feature type="region of interest" description="Disordered" evidence="4">
    <location>
        <begin position="158"/>
        <end position="193"/>
    </location>
</feature>
<dbReference type="OrthoDB" id="46527at2759"/>
<proteinExistence type="inferred from homology"/>
<feature type="compositionally biased region" description="Low complexity" evidence="4">
    <location>
        <begin position="35"/>
        <end position="46"/>
    </location>
</feature>
<dbReference type="PROSITE" id="PS01031">
    <property type="entry name" value="SHSP"/>
    <property type="match status" value="1"/>
</dbReference>
<evidence type="ECO:0000259" key="6">
    <source>
        <dbReference type="PROSITE" id="PS01031"/>
    </source>
</evidence>
<dbReference type="AlphaFoldDB" id="A0A9K3LH44"/>
<evidence type="ECO:0000256" key="3">
    <source>
        <dbReference type="RuleBase" id="RU003616"/>
    </source>
</evidence>
<reference evidence="7" key="2">
    <citation type="submission" date="2021-04" db="EMBL/GenBank/DDBJ databases">
        <authorList>
            <person name="Podell S."/>
        </authorList>
    </citation>
    <scope>NUCLEOTIDE SEQUENCE</scope>
    <source>
        <strain evidence="7">Hildebrandi</strain>
    </source>
</reference>
<dbReference type="PANTHER" id="PTHR46991">
    <property type="entry name" value="23.5 KDA HEAT SHOCK PROTEIN, MITOCHONDRIAL"/>
    <property type="match status" value="1"/>
</dbReference>
<dbReference type="InterPro" id="IPR044656">
    <property type="entry name" value="HSP14.7/HSP23.5/HSP23.6-like"/>
</dbReference>
<reference evidence="7" key="1">
    <citation type="journal article" date="2021" name="Sci. Rep.">
        <title>Diploid genomic architecture of Nitzschia inconspicua, an elite biomass production diatom.</title>
        <authorList>
            <person name="Oliver A."/>
            <person name="Podell S."/>
            <person name="Pinowska A."/>
            <person name="Traller J.C."/>
            <person name="Smith S.R."/>
            <person name="McClure R."/>
            <person name="Beliaev A."/>
            <person name="Bohutskyi P."/>
            <person name="Hill E.A."/>
            <person name="Rabines A."/>
            <person name="Zheng H."/>
            <person name="Allen L.Z."/>
            <person name="Kuo A."/>
            <person name="Grigoriev I.V."/>
            <person name="Allen A.E."/>
            <person name="Hazlebeck D."/>
            <person name="Allen E.E."/>
        </authorList>
    </citation>
    <scope>NUCLEOTIDE SEQUENCE</scope>
    <source>
        <strain evidence="7">Hildebrandi</strain>
    </source>
</reference>
<keyword evidence="5" id="KW-0732">Signal</keyword>
<keyword evidence="1 7" id="KW-0346">Stress response</keyword>
<evidence type="ECO:0000256" key="1">
    <source>
        <dbReference type="ARBA" id="ARBA00023016"/>
    </source>
</evidence>
<dbReference type="CDD" id="cd06464">
    <property type="entry name" value="ACD_sHsps-like"/>
    <property type="match status" value="1"/>
</dbReference>
<sequence>MKLEAISLAAVLAVTVTDAYMYNSVPGNCRPPPSSSFRNSDTFSSSPRSDRYKQRQERIDQAFCDMQNEMNETVRRRRQQQQRGSNPTMGQFDFMMMDPFSVNYQDVDKKAVKKWVDKAFDLAAEFNQDFSRTSQEREKNDEILQKSREWVENMYQTNDETAEEGKISDADLTSPSSMEDKDDGTLSSEMKSPVMNIDSIDASSEQPEESEVLTPYSENRSDAEIFLVTVDLPGVQREDVDLTLERDFLVVQAQRRPREDYAAQTVRNYVKKFAVVEDEIPLDKIEASLINGVLTVSAPKKKPEEKKDTKIKIPLS</sequence>
<gene>
    <name evidence="7" type="ORF">IV203_025966</name>
</gene>
<feature type="region of interest" description="Disordered" evidence="4">
    <location>
        <begin position="72"/>
        <end position="91"/>
    </location>
</feature>
<name>A0A9K3LH44_9STRA</name>
<evidence type="ECO:0000256" key="4">
    <source>
        <dbReference type="SAM" id="MobiDB-lite"/>
    </source>
</evidence>
<feature type="region of interest" description="Disordered" evidence="4">
    <location>
        <begin position="28"/>
        <end position="55"/>
    </location>
</feature>
<dbReference type="EMBL" id="JAGRRH010000012">
    <property type="protein sequence ID" value="KAG7362300.1"/>
    <property type="molecule type" value="Genomic_DNA"/>
</dbReference>
<organism evidence="7 8">
    <name type="scientific">Nitzschia inconspicua</name>
    <dbReference type="NCBI Taxonomy" id="303405"/>
    <lineage>
        <taxon>Eukaryota</taxon>
        <taxon>Sar</taxon>
        <taxon>Stramenopiles</taxon>
        <taxon>Ochrophyta</taxon>
        <taxon>Bacillariophyta</taxon>
        <taxon>Bacillariophyceae</taxon>
        <taxon>Bacillariophycidae</taxon>
        <taxon>Bacillariales</taxon>
        <taxon>Bacillariaceae</taxon>
        <taxon>Nitzschia</taxon>
    </lineage>
</organism>
<feature type="signal peptide" evidence="5">
    <location>
        <begin position="1"/>
        <end position="19"/>
    </location>
</feature>
<evidence type="ECO:0000313" key="7">
    <source>
        <dbReference type="EMBL" id="KAG7362300.1"/>
    </source>
</evidence>
<comment type="caution">
    <text evidence="7">The sequence shown here is derived from an EMBL/GenBank/DDBJ whole genome shotgun (WGS) entry which is preliminary data.</text>
</comment>
<dbReference type="InterPro" id="IPR002068">
    <property type="entry name" value="A-crystallin/Hsp20_dom"/>
</dbReference>
<dbReference type="Proteomes" id="UP000693970">
    <property type="component" value="Unassembled WGS sequence"/>
</dbReference>
<dbReference type="PANTHER" id="PTHR46991:SF11">
    <property type="entry name" value="SMALL HEAT SHOCK PROTEIN HSPF"/>
    <property type="match status" value="1"/>
</dbReference>
<evidence type="ECO:0000313" key="8">
    <source>
        <dbReference type="Proteomes" id="UP000693970"/>
    </source>
</evidence>
<evidence type="ECO:0000256" key="5">
    <source>
        <dbReference type="SAM" id="SignalP"/>
    </source>
</evidence>
<evidence type="ECO:0000256" key="2">
    <source>
        <dbReference type="PROSITE-ProRule" id="PRU00285"/>
    </source>
</evidence>
<feature type="domain" description="SHSP" evidence="6">
    <location>
        <begin position="207"/>
        <end position="316"/>
    </location>
</feature>
<comment type="similarity">
    <text evidence="2 3">Belongs to the small heat shock protein (HSP20) family.</text>
</comment>
<protein>
    <submittedName>
        <fullName evidence="7">Heat shock protein, Hsp 20 family protein</fullName>
    </submittedName>
</protein>
<keyword evidence="8" id="KW-1185">Reference proteome</keyword>